<evidence type="ECO:0000259" key="1">
    <source>
        <dbReference type="Pfam" id="PF00535"/>
    </source>
</evidence>
<evidence type="ECO:0000313" key="3">
    <source>
        <dbReference type="Proteomes" id="UP000830401"/>
    </source>
</evidence>
<accession>A0ABY4G8P1</accession>
<keyword evidence="2" id="KW-0808">Transferase</keyword>
<dbReference type="Proteomes" id="UP000830401">
    <property type="component" value="Chromosome"/>
</dbReference>
<keyword evidence="3" id="KW-1185">Reference proteome</keyword>
<dbReference type="InterPro" id="IPR001173">
    <property type="entry name" value="Glyco_trans_2-like"/>
</dbReference>
<dbReference type="InterPro" id="IPR050834">
    <property type="entry name" value="Glycosyltransf_2"/>
</dbReference>
<dbReference type="Pfam" id="PF00535">
    <property type="entry name" value="Glycos_transf_2"/>
    <property type="match status" value="1"/>
</dbReference>
<dbReference type="GO" id="GO:0016757">
    <property type="term" value="F:glycosyltransferase activity"/>
    <property type="evidence" value="ECO:0007669"/>
    <property type="project" value="UniProtKB-KW"/>
</dbReference>
<proteinExistence type="predicted"/>
<organism evidence="2 3">
    <name type="scientific">Hymenobacter volaticus</name>
    <dbReference type="NCBI Taxonomy" id="2932254"/>
    <lineage>
        <taxon>Bacteria</taxon>
        <taxon>Pseudomonadati</taxon>
        <taxon>Bacteroidota</taxon>
        <taxon>Cytophagia</taxon>
        <taxon>Cytophagales</taxon>
        <taxon>Hymenobacteraceae</taxon>
        <taxon>Hymenobacter</taxon>
    </lineage>
</organism>
<gene>
    <name evidence="2" type="ORF">MUN86_04785</name>
</gene>
<sequence length="317" mass="35786">MKLVSVVIPCYNYGWLLPETLDSLLAQTYPHWECLIVDDGSTDTSKAVAEEYQQRDARFCYVYQANAGMSAARNHGLRLACGEYLQFLDADDLLAPRKLETQVAFLEAHPTVDLVYGDMRYFQHGSPQVLSRSGDMLDQRWMAEVHGQGEAMVNVLVEKSIMVVNAPLLRATLAKRVGPFSEDLRSVEDWEFWIRCALAGARFHYDNTPDAWAIVRVHPTSTSQNLLRMHTSEVAMRRRLATTLAAAGAQVASRINAAAINDNQFYVAMYNMKNGSILTGIKGYVRLAYTTKRYGYYLKSIPYWLKHRLFGAAAQPQ</sequence>
<dbReference type="InterPro" id="IPR029044">
    <property type="entry name" value="Nucleotide-diphossugar_trans"/>
</dbReference>
<reference evidence="2" key="1">
    <citation type="submission" date="2022-04" db="EMBL/GenBank/DDBJ databases">
        <title>Hymenobacter sp. isolated from the air.</title>
        <authorList>
            <person name="Won M."/>
            <person name="Lee C.-M."/>
            <person name="Woen H.-Y."/>
            <person name="Kwon S.-W."/>
        </authorList>
    </citation>
    <scope>NUCLEOTIDE SEQUENCE</scope>
    <source>
        <strain evidence="2">5420S-77</strain>
    </source>
</reference>
<evidence type="ECO:0000313" key="2">
    <source>
        <dbReference type="EMBL" id="UOQ67217.1"/>
    </source>
</evidence>
<dbReference type="EC" id="2.4.-.-" evidence="2"/>
<feature type="domain" description="Glycosyltransferase 2-like" evidence="1">
    <location>
        <begin position="5"/>
        <end position="127"/>
    </location>
</feature>
<dbReference type="RefSeq" id="WP_245122401.1">
    <property type="nucleotide sequence ID" value="NZ_CP095061.1"/>
</dbReference>
<dbReference type="SUPFAM" id="SSF53448">
    <property type="entry name" value="Nucleotide-diphospho-sugar transferases"/>
    <property type="match status" value="1"/>
</dbReference>
<dbReference type="Gene3D" id="3.90.550.10">
    <property type="entry name" value="Spore Coat Polysaccharide Biosynthesis Protein SpsA, Chain A"/>
    <property type="match status" value="1"/>
</dbReference>
<dbReference type="PANTHER" id="PTHR43685:SF2">
    <property type="entry name" value="GLYCOSYLTRANSFERASE 2-LIKE DOMAIN-CONTAINING PROTEIN"/>
    <property type="match status" value="1"/>
</dbReference>
<dbReference type="PANTHER" id="PTHR43685">
    <property type="entry name" value="GLYCOSYLTRANSFERASE"/>
    <property type="match status" value="1"/>
</dbReference>
<protein>
    <submittedName>
        <fullName evidence="2">Glycosyltransferase</fullName>
        <ecNumber evidence="2">2.4.-.-</ecNumber>
    </submittedName>
</protein>
<keyword evidence="2" id="KW-0328">Glycosyltransferase</keyword>
<name>A0ABY4G8P1_9BACT</name>
<dbReference type="EMBL" id="CP095061">
    <property type="protein sequence ID" value="UOQ67217.1"/>
    <property type="molecule type" value="Genomic_DNA"/>
</dbReference>